<protein>
    <submittedName>
        <fullName evidence="2">Uncharacterized protein</fullName>
    </submittedName>
</protein>
<dbReference type="EMBL" id="CP126981">
    <property type="protein sequence ID" value="WIM88382.1"/>
    <property type="molecule type" value="Genomic_DNA"/>
</dbReference>
<accession>A0ABY8VY24</accession>
<gene>
    <name evidence="2" type="ORF">PT015_02425</name>
</gene>
<proteinExistence type="predicted"/>
<evidence type="ECO:0000256" key="1">
    <source>
        <dbReference type="SAM" id="MobiDB-lite"/>
    </source>
</evidence>
<keyword evidence="3" id="KW-1185">Reference proteome</keyword>
<sequence length="467" mass="50420">MTTTDVATVNQALLALYGALDRAVTSNAGPGVEEIVERYLPGSTGPNAGWYDELLGFLGRQPPRGVHSAPPSLELSDALTVLQDRRTYPGEDAGSGSLSPVQLSRMTYAIGALSQLPMYQDSDEWGDQFASTLAVVSPDLTSNADLLALLRETFRRRDDWPAVMRSATGQNLIDSGVADVPLCDLKAKWVQGHLSAVLTTEFDSAAASLTELKNVIDPLNWAKCLSFFCAMEAKSARVDGWSRVLEHVSTTCAIAGTPQMVTPLKYWKGPQDNESTLTAYLNYALDDAPADDGKGDGRVVVDEGFIRMTSTSGDANVPGVHVRTRKVVAFRDVSWIAGAIFACSMGYGYEGMDMLLGGVEKRAKDTHGWTDWMPSAQPPHDGPADRPGQPDQPPDPSRRAVQIAIEMANECIDDMSTKSAAIAAKWAAGQVPIEETIAYSTDLAVRLAVDPWRFLERLRDPAQGKNA</sequence>
<reference evidence="2 3" key="1">
    <citation type="journal article" date="2023" name="Microbiol. Resour. Announc.">
        <title>Complete Genome Sequence of Mycobacterium wuenschmanii, a novel Nontuberculous Mycobacterium Isolated from a captive population of Amazon Milk Frogs.</title>
        <authorList>
            <person name="Hicks J."/>
            <person name="Zeineldin M."/>
            <person name="Ward H."/>
            <person name="Wuenschmann A."/>
            <person name="Camp P."/>
            <person name="Farrell D."/>
            <person name="Lehman K."/>
            <person name="Thacker T."/>
            <person name="Cuthbert E."/>
        </authorList>
    </citation>
    <scope>NUCLEOTIDE SEQUENCE [LARGE SCALE GENOMIC DNA]</scope>
    <source>
        <strain evidence="2 3">Wuenschmanii</strain>
    </source>
</reference>
<dbReference type="Proteomes" id="UP001236585">
    <property type="component" value="Chromosome"/>
</dbReference>
<dbReference type="RefSeq" id="WP_285188542.1">
    <property type="nucleotide sequence ID" value="NZ_CP126981.1"/>
</dbReference>
<evidence type="ECO:0000313" key="2">
    <source>
        <dbReference type="EMBL" id="WIM88382.1"/>
    </source>
</evidence>
<name>A0ABY8VY24_9MYCO</name>
<feature type="region of interest" description="Disordered" evidence="1">
    <location>
        <begin position="368"/>
        <end position="398"/>
    </location>
</feature>
<organism evidence="2 3">
    <name type="scientific">Candidatus Mycobacterium wuenschmannii</name>
    <dbReference type="NCBI Taxonomy" id="3027808"/>
    <lineage>
        <taxon>Bacteria</taxon>
        <taxon>Bacillati</taxon>
        <taxon>Actinomycetota</taxon>
        <taxon>Actinomycetes</taxon>
        <taxon>Mycobacteriales</taxon>
        <taxon>Mycobacteriaceae</taxon>
        <taxon>Mycobacterium</taxon>
    </lineage>
</organism>
<evidence type="ECO:0000313" key="3">
    <source>
        <dbReference type="Proteomes" id="UP001236585"/>
    </source>
</evidence>